<name>A0A2U8QWX6_9FLAO</name>
<feature type="transmembrane region" description="Helical" evidence="1">
    <location>
        <begin position="20"/>
        <end position="38"/>
    </location>
</feature>
<evidence type="ECO:0000313" key="3">
    <source>
        <dbReference type="EMBL" id="AWM14384.1"/>
    </source>
</evidence>
<sequence>MAKNAKFVSKALGMKIHSFLKYGLIISVLLAIFSFATYKSDAIVGKWESPDKDRRIEVYKKDNFYFGKIIWQKPDKFRAEVGDIVIRDIEYQNPHWEGKIWVPEIKSDFTANISLPTHNELRVEATNGFIKKVKVWNRVK</sequence>
<keyword evidence="1" id="KW-0812">Transmembrane</keyword>
<dbReference type="Proteomes" id="UP000245429">
    <property type="component" value="Chromosome"/>
</dbReference>
<keyword evidence="1" id="KW-1133">Transmembrane helix</keyword>
<proteinExistence type="predicted"/>
<dbReference type="InterPro" id="IPR019223">
    <property type="entry name" value="DUF2147"/>
</dbReference>
<dbReference type="Gene3D" id="2.40.128.520">
    <property type="match status" value="1"/>
</dbReference>
<dbReference type="EMBL" id="CP029463">
    <property type="protein sequence ID" value="AWM14384.1"/>
    <property type="molecule type" value="Genomic_DNA"/>
</dbReference>
<keyword evidence="1" id="KW-0472">Membrane</keyword>
<accession>A0A2U8QWX6</accession>
<dbReference type="AlphaFoldDB" id="A0A2U8QWX6"/>
<evidence type="ECO:0000256" key="1">
    <source>
        <dbReference type="SAM" id="Phobius"/>
    </source>
</evidence>
<evidence type="ECO:0000313" key="4">
    <source>
        <dbReference type="Proteomes" id="UP000245429"/>
    </source>
</evidence>
<evidence type="ECO:0000259" key="2">
    <source>
        <dbReference type="Pfam" id="PF09917"/>
    </source>
</evidence>
<dbReference type="KEGG" id="fse:DI487_11305"/>
<feature type="domain" description="DUF2147" evidence="2">
    <location>
        <begin position="45"/>
        <end position="138"/>
    </location>
</feature>
<dbReference type="Pfam" id="PF09917">
    <property type="entry name" value="DUF2147"/>
    <property type="match status" value="1"/>
</dbReference>
<organism evidence="3 4">
    <name type="scientific">Flavobacterium sediminis</name>
    <dbReference type="NCBI Taxonomy" id="2201181"/>
    <lineage>
        <taxon>Bacteria</taxon>
        <taxon>Pseudomonadati</taxon>
        <taxon>Bacteroidota</taxon>
        <taxon>Flavobacteriia</taxon>
        <taxon>Flavobacteriales</taxon>
        <taxon>Flavobacteriaceae</taxon>
        <taxon>Flavobacterium</taxon>
    </lineage>
</organism>
<reference evidence="3 4" key="1">
    <citation type="submission" date="2018-05" db="EMBL/GenBank/DDBJ databases">
        <title>Flavobacterium sp. MEBiC07310.</title>
        <authorList>
            <person name="Baek K."/>
        </authorList>
    </citation>
    <scope>NUCLEOTIDE SEQUENCE [LARGE SCALE GENOMIC DNA]</scope>
    <source>
        <strain evidence="3 4">MEBiC07310</strain>
    </source>
</reference>
<keyword evidence="4" id="KW-1185">Reference proteome</keyword>
<protein>
    <recommendedName>
        <fullName evidence="2">DUF2147 domain-containing protein</fullName>
    </recommendedName>
</protein>
<gene>
    <name evidence="3" type="ORF">DI487_11305</name>
</gene>